<dbReference type="InterPro" id="IPR050595">
    <property type="entry name" value="Bact_response_regulator"/>
</dbReference>
<dbReference type="PANTHER" id="PTHR44591">
    <property type="entry name" value="STRESS RESPONSE REGULATOR PROTEIN 1"/>
    <property type="match status" value="1"/>
</dbReference>
<keyword evidence="5" id="KW-1185">Reference proteome</keyword>
<dbReference type="Proteomes" id="UP001501081">
    <property type="component" value="Unassembled WGS sequence"/>
</dbReference>
<reference evidence="5" key="1">
    <citation type="journal article" date="2019" name="Int. J. Syst. Evol. Microbiol.">
        <title>The Global Catalogue of Microorganisms (GCM) 10K type strain sequencing project: providing services to taxonomists for standard genome sequencing and annotation.</title>
        <authorList>
            <consortium name="The Broad Institute Genomics Platform"/>
            <consortium name="The Broad Institute Genome Sequencing Center for Infectious Disease"/>
            <person name="Wu L."/>
            <person name="Ma J."/>
        </authorList>
    </citation>
    <scope>NUCLEOTIDE SEQUENCE [LARGE SCALE GENOMIC DNA]</scope>
    <source>
        <strain evidence="5">JCM 17338</strain>
    </source>
</reference>
<sequence>MAVSKILVVDDDVSNAEAITLVLENHNFVVESIHKSDLLNPTIKSFQPDLILMDIILDTNDGRKLCNELKASNLTKSIPVILITAMLESQVDQIPCNADAIMFKPFDYNKLGRNVKDLLNI</sequence>
<proteinExistence type="predicted"/>
<gene>
    <name evidence="4" type="ORF">GCM10022246_02710</name>
</gene>
<evidence type="ECO:0000256" key="2">
    <source>
        <dbReference type="PROSITE-ProRule" id="PRU00169"/>
    </source>
</evidence>
<protein>
    <recommendedName>
        <fullName evidence="3">Response regulatory domain-containing protein</fullName>
    </recommendedName>
</protein>
<dbReference type="SMART" id="SM00448">
    <property type="entry name" value="REC"/>
    <property type="match status" value="1"/>
</dbReference>
<evidence type="ECO:0000313" key="4">
    <source>
        <dbReference type="EMBL" id="GAA3951804.1"/>
    </source>
</evidence>
<dbReference type="Pfam" id="PF00072">
    <property type="entry name" value="Response_reg"/>
    <property type="match status" value="1"/>
</dbReference>
<dbReference type="SUPFAM" id="SSF52172">
    <property type="entry name" value="CheY-like"/>
    <property type="match status" value="1"/>
</dbReference>
<evidence type="ECO:0000313" key="5">
    <source>
        <dbReference type="Proteomes" id="UP001501081"/>
    </source>
</evidence>
<evidence type="ECO:0000259" key="3">
    <source>
        <dbReference type="PROSITE" id="PS50110"/>
    </source>
</evidence>
<dbReference type="EMBL" id="BAABAK010000001">
    <property type="protein sequence ID" value="GAA3951804.1"/>
    <property type="molecule type" value="Genomic_DNA"/>
</dbReference>
<dbReference type="PANTHER" id="PTHR44591:SF3">
    <property type="entry name" value="RESPONSE REGULATORY DOMAIN-CONTAINING PROTEIN"/>
    <property type="match status" value="1"/>
</dbReference>
<evidence type="ECO:0000256" key="1">
    <source>
        <dbReference type="ARBA" id="ARBA00022553"/>
    </source>
</evidence>
<dbReference type="InterPro" id="IPR001789">
    <property type="entry name" value="Sig_transdc_resp-reg_receiver"/>
</dbReference>
<comment type="caution">
    <text evidence="4">The sequence shown here is derived from an EMBL/GenBank/DDBJ whole genome shotgun (WGS) entry which is preliminary data.</text>
</comment>
<accession>A0ABP7NRT8</accession>
<feature type="modified residue" description="4-aspartylphosphate" evidence="2">
    <location>
        <position position="54"/>
    </location>
</feature>
<dbReference type="Gene3D" id="3.40.50.2300">
    <property type="match status" value="1"/>
</dbReference>
<dbReference type="PROSITE" id="PS50110">
    <property type="entry name" value="RESPONSE_REGULATORY"/>
    <property type="match status" value="1"/>
</dbReference>
<dbReference type="InterPro" id="IPR011006">
    <property type="entry name" value="CheY-like_superfamily"/>
</dbReference>
<keyword evidence="1 2" id="KW-0597">Phosphoprotein</keyword>
<organism evidence="4 5">
    <name type="scientific">Pedobacter ginsengiterrae</name>
    <dbReference type="NCBI Taxonomy" id="871696"/>
    <lineage>
        <taxon>Bacteria</taxon>
        <taxon>Pseudomonadati</taxon>
        <taxon>Bacteroidota</taxon>
        <taxon>Sphingobacteriia</taxon>
        <taxon>Sphingobacteriales</taxon>
        <taxon>Sphingobacteriaceae</taxon>
        <taxon>Pedobacter</taxon>
    </lineage>
</organism>
<dbReference type="RefSeq" id="WP_316758249.1">
    <property type="nucleotide sequence ID" value="NZ_BAABAK010000001.1"/>
</dbReference>
<feature type="domain" description="Response regulatory" evidence="3">
    <location>
        <begin position="5"/>
        <end position="119"/>
    </location>
</feature>
<name>A0ABP7NRT8_9SPHI</name>